<evidence type="ECO:0000313" key="2">
    <source>
        <dbReference type="EMBL" id="MBC5695915.1"/>
    </source>
</evidence>
<sequence>MKSLIWGCTQMIVGMLGVIASILMMIFWLQCNAGGFALATFVILILFAAMVVIGYVNRVWPVLTEMKNQDSE</sequence>
<dbReference type="RefSeq" id="WP_186970106.1">
    <property type="nucleotide sequence ID" value="NZ_JACOPK010000006.1"/>
</dbReference>
<comment type="caution">
    <text evidence="2">The sequence shown here is derived from an EMBL/GenBank/DDBJ whole genome shotgun (WGS) entry which is preliminary data.</text>
</comment>
<keyword evidence="3" id="KW-1185">Reference proteome</keyword>
<keyword evidence="1" id="KW-0812">Transmembrane</keyword>
<reference evidence="2 3" key="1">
    <citation type="submission" date="2020-08" db="EMBL/GenBank/DDBJ databases">
        <title>Genome public.</title>
        <authorList>
            <person name="Liu C."/>
            <person name="Sun Q."/>
        </authorList>
    </citation>
    <scope>NUCLEOTIDE SEQUENCE [LARGE SCALE GENOMIC DNA]</scope>
    <source>
        <strain evidence="2 3">M2</strain>
    </source>
</reference>
<evidence type="ECO:0000256" key="1">
    <source>
        <dbReference type="SAM" id="Phobius"/>
    </source>
</evidence>
<accession>A0ABR7GNP4</accession>
<feature type="transmembrane region" description="Helical" evidence="1">
    <location>
        <begin position="12"/>
        <end position="30"/>
    </location>
</feature>
<gene>
    <name evidence="2" type="ORF">H8S02_08150</name>
</gene>
<organism evidence="2 3">
    <name type="scientific">Agathobaculum hominis</name>
    <dbReference type="NCBI Taxonomy" id="2763014"/>
    <lineage>
        <taxon>Bacteria</taxon>
        <taxon>Bacillati</taxon>
        <taxon>Bacillota</taxon>
        <taxon>Clostridia</taxon>
        <taxon>Eubacteriales</taxon>
        <taxon>Butyricicoccaceae</taxon>
        <taxon>Agathobaculum</taxon>
    </lineage>
</organism>
<evidence type="ECO:0000313" key="3">
    <source>
        <dbReference type="Proteomes" id="UP000641741"/>
    </source>
</evidence>
<keyword evidence="1" id="KW-1133">Transmembrane helix</keyword>
<dbReference type="EMBL" id="JACOPK010000006">
    <property type="protein sequence ID" value="MBC5695915.1"/>
    <property type="molecule type" value="Genomic_DNA"/>
</dbReference>
<name>A0ABR7GNP4_9FIRM</name>
<protein>
    <submittedName>
        <fullName evidence="2">Uncharacterized protein</fullName>
    </submittedName>
</protein>
<keyword evidence="1" id="KW-0472">Membrane</keyword>
<dbReference type="Proteomes" id="UP000641741">
    <property type="component" value="Unassembled WGS sequence"/>
</dbReference>
<proteinExistence type="predicted"/>
<feature type="transmembrane region" description="Helical" evidence="1">
    <location>
        <begin position="36"/>
        <end position="57"/>
    </location>
</feature>